<dbReference type="PROSITE" id="PS51257">
    <property type="entry name" value="PROKAR_LIPOPROTEIN"/>
    <property type="match status" value="1"/>
</dbReference>
<keyword evidence="2" id="KW-1185">Reference proteome</keyword>
<protein>
    <recommendedName>
        <fullName evidence="3">Lipoprotein</fullName>
    </recommendedName>
</protein>
<evidence type="ECO:0000313" key="2">
    <source>
        <dbReference type="Proteomes" id="UP000059847"/>
    </source>
</evidence>
<accession>A0A0M4U7D5</accession>
<sequence length="307" mass="34161">MNKLIITPTILSLLTLTLVGCGGEDDGVYGSGNGSSGSNELIVSSFDKGIDSQTNKEAVVRIDSKYRTGDRDIKVTNIVGNYTNHNTNNLKTSVVLGNLFEGTLEDKDIEVNNRTVTRPIYEKNSNNRVNYKTTYKTLSLAGVDARNYIPSNNFGSSRGIFTDLNNYSKIPNNLMFPAGSVCYIPVTTSDRAFFVFNAKDKTGYKTLDSWTKVTEKRFNDNRPSSTTELYLGVSNKQKAVQAKFFATDNDPIYLYNAIDYDGSIYEANYIVNGQTQPNENSIRGVVDCTLVNDVAANFLEDQIKRYY</sequence>
<dbReference type="RefSeq" id="WP_062535084.1">
    <property type="nucleotide sequence ID" value="NZ_CP012678.1"/>
</dbReference>
<organism evidence="1 2">
    <name type="scientific">Psychrobacter urativorans</name>
    <dbReference type="NCBI Taxonomy" id="45610"/>
    <lineage>
        <taxon>Bacteria</taxon>
        <taxon>Pseudomonadati</taxon>
        <taxon>Pseudomonadota</taxon>
        <taxon>Gammaproteobacteria</taxon>
        <taxon>Moraxellales</taxon>
        <taxon>Moraxellaceae</taxon>
        <taxon>Psychrobacter</taxon>
    </lineage>
</organism>
<evidence type="ECO:0000313" key="1">
    <source>
        <dbReference type="EMBL" id="ALF60076.1"/>
    </source>
</evidence>
<reference evidence="1 2" key="1">
    <citation type="submission" date="2015-09" db="EMBL/GenBank/DDBJ databases">
        <title>Complete genome of Psychrobacter urativorans R10.10B.</title>
        <authorList>
            <person name="See-Too W.S."/>
            <person name="Chan K.G."/>
        </authorList>
    </citation>
    <scope>NUCLEOTIDE SEQUENCE [LARGE SCALE GENOMIC DNA]</scope>
    <source>
        <strain evidence="1 2">R10.10B</strain>
    </source>
</reference>
<dbReference type="EMBL" id="CP012678">
    <property type="protein sequence ID" value="ALF60076.1"/>
    <property type="molecule type" value="Genomic_DNA"/>
</dbReference>
<dbReference type="Proteomes" id="UP000059847">
    <property type="component" value="Chromosome"/>
</dbReference>
<dbReference type="KEGG" id="pur:AOC03_08530"/>
<dbReference type="STRING" id="45610.AOC03_08530"/>
<evidence type="ECO:0008006" key="3">
    <source>
        <dbReference type="Google" id="ProtNLM"/>
    </source>
</evidence>
<dbReference type="OrthoDB" id="6655512at2"/>
<proteinExistence type="predicted"/>
<name>A0A0M4U7D5_9GAMM</name>
<gene>
    <name evidence="1" type="ORF">AOC03_08530</name>
</gene>
<dbReference type="AlphaFoldDB" id="A0A0M4U7D5"/>